<name>A0A7L7SKL6_9CAUD</name>
<dbReference type="RefSeq" id="YP_010049617.1">
    <property type="nucleotide sequence ID" value="NC_054392.1"/>
</dbReference>
<keyword evidence="2" id="KW-1185">Reference proteome</keyword>
<dbReference type="Proteomes" id="UP000516653">
    <property type="component" value="Segment"/>
</dbReference>
<evidence type="ECO:0000313" key="2">
    <source>
        <dbReference type="Proteomes" id="UP000516653"/>
    </source>
</evidence>
<reference evidence="1 2" key="1">
    <citation type="submission" date="2020-07" db="EMBL/GenBank/DDBJ databases">
        <authorList>
            <person name="Buterbaugh K.M."/>
            <person name="Dean A.J."/>
            <person name="Durmis N.D."/>
            <person name="Gonzalez I.M."/>
            <person name="Kowalski E.M."/>
            <person name="Mundorff O.G."/>
            <person name="Vimal D."/>
            <person name="Chamarti P.R."/>
            <person name="Xu J."/>
            <person name="Butela K.A."/>
            <person name="Garlena R.A."/>
            <person name="Russell D.A."/>
            <person name="Pope W.H."/>
            <person name="Jacobs-Sera D."/>
            <person name="Hatfull G.F."/>
        </authorList>
    </citation>
    <scope>NUCLEOTIDE SEQUENCE [LARGE SCALE GENOMIC DNA]</scope>
</reference>
<proteinExistence type="predicted"/>
<protein>
    <submittedName>
        <fullName evidence="1">Uncharacterized protein</fullName>
    </submittedName>
</protein>
<evidence type="ECO:0000313" key="1">
    <source>
        <dbReference type="EMBL" id="QOC55708.1"/>
    </source>
</evidence>
<sequence length="91" mass="9966">MKIVLDYDNDQILVDDKPLGLPLSASKVDTVFSGDDGRGVIRFFAQFDDIAIVPKAPVPPTVAEPDLMDSLSESDKFEVEMEKIRRGAGRG</sequence>
<dbReference type="KEGG" id="vg:63742936"/>
<organism evidence="1 2">
    <name type="scientific">Gordonia phage Archimedes</name>
    <dbReference type="NCBI Taxonomy" id="2759389"/>
    <lineage>
        <taxon>Viruses</taxon>
        <taxon>Duplodnaviria</taxon>
        <taxon>Heunggongvirae</taxon>
        <taxon>Uroviricota</taxon>
        <taxon>Caudoviricetes</taxon>
        <taxon>Archimedesvirus</taxon>
        <taxon>Archimedesvirus archimedes</taxon>
    </lineage>
</organism>
<dbReference type="EMBL" id="MT771339">
    <property type="protein sequence ID" value="QOC55708.1"/>
    <property type="molecule type" value="Genomic_DNA"/>
</dbReference>
<gene>
    <name evidence="1" type="primary">8</name>
    <name evidence="1" type="ORF">SEA_ARCHIMEDES_8</name>
</gene>
<dbReference type="GeneID" id="63742936"/>
<accession>A0A7L7SKL6</accession>